<organism evidence="1 2">
    <name type="scientific">Panicum virgatum</name>
    <name type="common">Blackwell switchgrass</name>
    <dbReference type="NCBI Taxonomy" id="38727"/>
    <lineage>
        <taxon>Eukaryota</taxon>
        <taxon>Viridiplantae</taxon>
        <taxon>Streptophyta</taxon>
        <taxon>Embryophyta</taxon>
        <taxon>Tracheophyta</taxon>
        <taxon>Spermatophyta</taxon>
        <taxon>Magnoliopsida</taxon>
        <taxon>Liliopsida</taxon>
        <taxon>Poales</taxon>
        <taxon>Poaceae</taxon>
        <taxon>PACMAD clade</taxon>
        <taxon>Panicoideae</taxon>
        <taxon>Panicodae</taxon>
        <taxon>Paniceae</taxon>
        <taxon>Panicinae</taxon>
        <taxon>Panicum</taxon>
        <taxon>Panicum sect. Hiantes</taxon>
    </lineage>
</organism>
<dbReference type="GO" id="GO:0005737">
    <property type="term" value="C:cytoplasm"/>
    <property type="evidence" value="ECO:0007669"/>
    <property type="project" value="TreeGrafter"/>
</dbReference>
<dbReference type="PANTHER" id="PTHR15430:SF1">
    <property type="entry name" value="GLOMULIN"/>
    <property type="match status" value="1"/>
</dbReference>
<reference evidence="1" key="1">
    <citation type="submission" date="2020-05" db="EMBL/GenBank/DDBJ databases">
        <title>WGS assembly of Panicum virgatum.</title>
        <authorList>
            <person name="Lovell J.T."/>
            <person name="Jenkins J."/>
            <person name="Shu S."/>
            <person name="Juenger T.E."/>
            <person name="Schmutz J."/>
        </authorList>
    </citation>
    <scope>NUCLEOTIDE SEQUENCE</scope>
    <source>
        <strain evidence="1">AP13</strain>
    </source>
</reference>
<keyword evidence="2" id="KW-1185">Reference proteome</keyword>
<dbReference type="PANTHER" id="PTHR15430">
    <property type="entry name" value="GLOMULIN"/>
    <property type="match status" value="1"/>
</dbReference>
<accession>A0A8T0V829</accession>
<dbReference type="Gene3D" id="1.25.10.10">
    <property type="entry name" value="Leucine-rich Repeat Variant"/>
    <property type="match status" value="1"/>
</dbReference>
<dbReference type="GO" id="GO:0055105">
    <property type="term" value="F:ubiquitin-protein transferase inhibitor activity"/>
    <property type="evidence" value="ECO:0007669"/>
    <property type="project" value="TreeGrafter"/>
</dbReference>
<dbReference type="InterPro" id="IPR013877">
    <property type="entry name" value="YAP-bd/ALF4/Glomulin"/>
</dbReference>
<dbReference type="InterPro" id="IPR011989">
    <property type="entry name" value="ARM-like"/>
</dbReference>
<proteinExistence type="predicted"/>
<dbReference type="Proteomes" id="UP000823388">
    <property type="component" value="Chromosome 3K"/>
</dbReference>
<evidence type="ECO:0008006" key="3">
    <source>
        <dbReference type="Google" id="ProtNLM"/>
    </source>
</evidence>
<evidence type="ECO:0000313" key="1">
    <source>
        <dbReference type="EMBL" id="KAG2628139.1"/>
    </source>
</evidence>
<gene>
    <name evidence="1" type="ORF">PVAP13_3KG228861</name>
</gene>
<dbReference type="AlphaFoldDB" id="A0A8T0V829"/>
<name>A0A8T0V829_PANVG</name>
<dbReference type="EMBL" id="CM029041">
    <property type="protein sequence ID" value="KAG2628139.1"/>
    <property type="molecule type" value="Genomic_DNA"/>
</dbReference>
<comment type="caution">
    <text evidence="1">The sequence shown here is derived from an EMBL/GenBank/DDBJ whole genome shotgun (WGS) entry which is preliminary data.</text>
</comment>
<protein>
    <recommendedName>
        <fullName evidence="3">Aberrant root formation protein 4</fullName>
    </recommendedName>
</protein>
<sequence length="664" mass="72367">MLIERCPQRRRASDSEVDVTASVERIPFIDPRTRIHQGGSFMAAGDASAATTSDGPATSCSATPYPDRLREALDVLSQACESGVSDASEAASFTVSEIVAAAAAAAAAATSAEADDGRDDGDGDTAPAAAARVSEEMLREVHEFLSRPSSNQMAIDALSLVLPKHVAKLGAQTGGCWDLAAAILKFFVTNCSPRDMLSILCEALDAPMEVPNDSSSFVLLLNALAKVLTLIQRRHVEQVKVALPAVLKVMCTTVSECDEEHGNAAVDLFNAAVEIGNAIQEMCKAMVDKNKDLCSILGLYSLQNIALVSQSRQQDILSACGSVVLQHFRFLKSSGFTYLGLLTGIDATVATDKLSKEDNAEFLEWFSFAMDGAALTVVWTFMYDAMSKYAGEELELALKEVQGNCMKTWEAINMLKYVLSSIRYPWIIKSHGINLLLCLTGENHVQEINNHVDFTFYVPRTFATLKAIESVMMAAPEALMRKKAFAALKKVISMVPSSQRFDILQALVNNSMSPSLTAILLDLARDEVLRESRQAENNCAESDGLPPWASHALELVELILRPPQGGPPCLPDHSEQVISALNLLRFILIIDSRGPRSGKLFQKETLHKVHSEWLIPLRPIVSGIQSENERDDSELANQILCSLNPVQLVLYRCIELAEEKMKCC</sequence>
<evidence type="ECO:0000313" key="2">
    <source>
        <dbReference type="Proteomes" id="UP000823388"/>
    </source>
</evidence>
<dbReference type="Pfam" id="PF08568">
    <property type="entry name" value="Kinetochor_Ybp2"/>
    <property type="match status" value="2"/>
</dbReference>
<dbReference type="InterPro" id="IPR019516">
    <property type="entry name" value="Glomulin/ALF4"/>
</dbReference>